<accession>A0ABV3QIY5</accession>
<dbReference type="RefSeq" id="WP_367855867.1">
    <property type="nucleotide sequence ID" value="NZ_JBFOHK010000006.1"/>
</dbReference>
<evidence type="ECO:0000313" key="4">
    <source>
        <dbReference type="EMBL" id="MEW9573813.1"/>
    </source>
</evidence>
<dbReference type="Gene3D" id="1.10.357.10">
    <property type="entry name" value="Tetracycline Repressor, domain 2"/>
    <property type="match status" value="1"/>
</dbReference>
<keyword evidence="1 2" id="KW-0238">DNA-binding</keyword>
<dbReference type="InterPro" id="IPR009057">
    <property type="entry name" value="Homeodomain-like_sf"/>
</dbReference>
<dbReference type="PANTHER" id="PTHR30055:SF207">
    <property type="entry name" value="HTH-TYPE TRANSCRIPTIONAL REPRESSOR FATR"/>
    <property type="match status" value="1"/>
</dbReference>
<evidence type="ECO:0000259" key="3">
    <source>
        <dbReference type="PROSITE" id="PS50977"/>
    </source>
</evidence>
<organism evidence="4 5">
    <name type="scientific">Rhodanobacter lycopersici</name>
    <dbReference type="NCBI Taxonomy" id="3162487"/>
    <lineage>
        <taxon>Bacteria</taxon>
        <taxon>Pseudomonadati</taxon>
        <taxon>Pseudomonadota</taxon>
        <taxon>Gammaproteobacteria</taxon>
        <taxon>Lysobacterales</taxon>
        <taxon>Rhodanobacteraceae</taxon>
        <taxon>Rhodanobacter</taxon>
    </lineage>
</organism>
<evidence type="ECO:0000256" key="1">
    <source>
        <dbReference type="ARBA" id="ARBA00023125"/>
    </source>
</evidence>
<sequence>MKKTPVALPDKSDATTAVPGRKPMFQKEQVVRAALDLVERDGHEALSMRAIAAELGTGVATLYNYFGSLAELNDALAITLLDEIPLVDANDVQETRRQLMELVIAYANVVERHPNFVQMVGALADKKIMRIFDSTLQAMLDAGVDVERATVTWSVLSGLAVSHAASGRRVDRTRQSDIRTKFKDLNALQVAVKTGVFKLSHDEWFRQILDLTIDRMLPELKAKTPKTAKAKTP</sequence>
<dbReference type="Pfam" id="PF00440">
    <property type="entry name" value="TetR_N"/>
    <property type="match status" value="1"/>
</dbReference>
<dbReference type="SUPFAM" id="SSF46689">
    <property type="entry name" value="Homeodomain-like"/>
    <property type="match status" value="1"/>
</dbReference>
<feature type="DNA-binding region" description="H-T-H motif" evidence="2">
    <location>
        <begin position="47"/>
        <end position="66"/>
    </location>
</feature>
<evidence type="ECO:0000313" key="5">
    <source>
        <dbReference type="Proteomes" id="UP001556220"/>
    </source>
</evidence>
<dbReference type="InterPro" id="IPR036271">
    <property type="entry name" value="Tet_transcr_reg_TetR-rel_C_sf"/>
</dbReference>
<name>A0ABV3QIY5_9GAMM</name>
<dbReference type="EMBL" id="JBFOHK010000006">
    <property type="protein sequence ID" value="MEW9573813.1"/>
    <property type="molecule type" value="Genomic_DNA"/>
</dbReference>
<evidence type="ECO:0000256" key="2">
    <source>
        <dbReference type="PROSITE-ProRule" id="PRU00335"/>
    </source>
</evidence>
<dbReference type="InterPro" id="IPR001647">
    <property type="entry name" value="HTH_TetR"/>
</dbReference>
<dbReference type="InterPro" id="IPR050109">
    <property type="entry name" value="HTH-type_TetR-like_transc_reg"/>
</dbReference>
<dbReference type="Proteomes" id="UP001556220">
    <property type="component" value="Unassembled WGS sequence"/>
</dbReference>
<dbReference type="PROSITE" id="PS50977">
    <property type="entry name" value="HTH_TETR_2"/>
    <property type="match status" value="1"/>
</dbReference>
<dbReference type="SUPFAM" id="SSF48498">
    <property type="entry name" value="Tetracyclin repressor-like, C-terminal domain"/>
    <property type="match status" value="1"/>
</dbReference>
<reference evidence="4 5" key="1">
    <citation type="submission" date="2024-06" db="EMBL/GenBank/DDBJ databases">
        <authorList>
            <person name="Woo H."/>
        </authorList>
    </citation>
    <scope>NUCLEOTIDE SEQUENCE [LARGE SCALE GENOMIC DNA]</scope>
    <source>
        <strain evidence="4 5">Si-c</strain>
    </source>
</reference>
<proteinExistence type="predicted"/>
<protein>
    <submittedName>
        <fullName evidence="4">TetR/AcrR family transcriptional regulator</fullName>
    </submittedName>
</protein>
<keyword evidence="5" id="KW-1185">Reference proteome</keyword>
<comment type="caution">
    <text evidence="4">The sequence shown here is derived from an EMBL/GenBank/DDBJ whole genome shotgun (WGS) entry which is preliminary data.</text>
</comment>
<feature type="domain" description="HTH tetR-type" evidence="3">
    <location>
        <begin position="24"/>
        <end position="84"/>
    </location>
</feature>
<dbReference type="PANTHER" id="PTHR30055">
    <property type="entry name" value="HTH-TYPE TRANSCRIPTIONAL REGULATOR RUTR"/>
    <property type="match status" value="1"/>
</dbReference>
<gene>
    <name evidence="4" type="ORF">ABQJ54_18830</name>
</gene>